<dbReference type="InterPro" id="IPR004090">
    <property type="entry name" value="Chemotax_Me-accpt_rcpt"/>
</dbReference>
<dbReference type="InterPro" id="IPR004089">
    <property type="entry name" value="MCPsignal_dom"/>
</dbReference>
<dbReference type="Pfam" id="PF00015">
    <property type="entry name" value="MCPsignal"/>
    <property type="match status" value="1"/>
</dbReference>
<keyword evidence="1 3" id="KW-0807">Transducer</keyword>
<evidence type="ECO:0000313" key="8">
    <source>
        <dbReference type="Proteomes" id="UP000031366"/>
    </source>
</evidence>
<protein>
    <submittedName>
        <fullName evidence="7">Methyl-accepting chemotaxis (MCP) signaling domain protein</fullName>
    </submittedName>
</protein>
<dbReference type="Proteomes" id="UP000031366">
    <property type="component" value="Unassembled WGS sequence"/>
</dbReference>
<organism evidence="7 8">
    <name type="scientific">Clostridium argentinense CDC 2741</name>
    <dbReference type="NCBI Taxonomy" id="1418104"/>
    <lineage>
        <taxon>Bacteria</taxon>
        <taxon>Bacillati</taxon>
        <taxon>Bacillota</taxon>
        <taxon>Clostridia</taxon>
        <taxon>Eubacteriales</taxon>
        <taxon>Clostridiaceae</taxon>
        <taxon>Clostridium</taxon>
    </lineage>
</organism>
<dbReference type="GO" id="GO:0016020">
    <property type="term" value="C:membrane"/>
    <property type="evidence" value="ECO:0007669"/>
    <property type="project" value="InterPro"/>
</dbReference>
<keyword evidence="5" id="KW-0812">Transmembrane</keyword>
<dbReference type="SUPFAM" id="SSF111126">
    <property type="entry name" value="Ligand-binding domain in the NO signalling and Golgi transport"/>
    <property type="match status" value="1"/>
</dbReference>
<evidence type="ECO:0000259" key="6">
    <source>
        <dbReference type="PROSITE" id="PS50111"/>
    </source>
</evidence>
<evidence type="ECO:0000256" key="1">
    <source>
        <dbReference type="ARBA" id="ARBA00023224"/>
    </source>
</evidence>
<dbReference type="InterPro" id="IPR011644">
    <property type="entry name" value="Heme_NO-bd"/>
</dbReference>
<dbReference type="PANTHER" id="PTHR32089:SF112">
    <property type="entry name" value="LYSOZYME-LIKE PROTEIN-RELATED"/>
    <property type="match status" value="1"/>
</dbReference>
<feature type="domain" description="Methyl-accepting transducer" evidence="6">
    <location>
        <begin position="313"/>
        <end position="570"/>
    </location>
</feature>
<keyword evidence="5" id="KW-0472">Membrane</keyword>
<evidence type="ECO:0000313" key="7">
    <source>
        <dbReference type="EMBL" id="KIE45888.1"/>
    </source>
</evidence>
<evidence type="ECO:0000256" key="4">
    <source>
        <dbReference type="SAM" id="Coils"/>
    </source>
</evidence>
<keyword evidence="8" id="KW-1185">Reference proteome</keyword>
<comment type="caution">
    <text evidence="7">The sequence shown here is derived from an EMBL/GenBank/DDBJ whole genome shotgun (WGS) entry which is preliminary data.</text>
</comment>
<accession>A0A0C1U326</accession>
<dbReference type="Gene3D" id="3.90.1520.10">
    <property type="entry name" value="H-NOX domain"/>
    <property type="match status" value="1"/>
</dbReference>
<reference evidence="7 8" key="1">
    <citation type="journal article" date="2015" name="Infect. Genet. Evol.">
        <title>Genomic sequences of six botulinum neurotoxin-producing strains representing three clostridial species illustrate the mobility and diversity of botulinum neurotoxin genes.</title>
        <authorList>
            <person name="Smith T.J."/>
            <person name="Hill K.K."/>
            <person name="Xie G."/>
            <person name="Foley B.T."/>
            <person name="Williamson C.H."/>
            <person name="Foster J.T."/>
            <person name="Johnson S.L."/>
            <person name="Chertkov O."/>
            <person name="Teshima H."/>
            <person name="Gibbons H.S."/>
            <person name="Johnsky L.A."/>
            <person name="Karavis M.A."/>
            <person name="Smith L.A."/>
        </authorList>
    </citation>
    <scope>NUCLEOTIDE SEQUENCE [LARGE SCALE GENOMIC DNA]</scope>
    <source>
        <strain evidence="7 8">CDC 2741</strain>
    </source>
</reference>
<sequence>MKGTTVATWVRTCRNFYGDGFIDEAMINAGFESSKIFSPAEDVDELKIQKFIKYISNNKGITEGELWRKIGRDNIYSFSKDFKAFFYHDNTYSFLKSLYDIHTVMTKRIPGAKPPIVDIKAISDRQAIITYSSKRKMFDYFLGMLEGSFSYFKEEANFDVIEKTEDGLKVKITFNKDIKYKKTYFINKILSFGFVKSVGFKAAIVTSIITFLSTLPILGLSSIFKGLIISLISGAGAFLGTSLLIRPLTHIEKILDNLNNKEFVEESILITNDRFERLYSKLNSHIKNIKSDFVGFKGITDEMATFAKNISTISENMDKTSEEISQVVNQVADTSVEQAQNTENAAHILNDNINALKLIVDSENNNKEELEVTINKITDSYKQVDKASENILETLESFQEVKVKGTQLGDKAKDITNIVYIVSQISDMTNLLALNASIEAARAGEQGKGFAVVADEVRKLAEQTKDAVEEINTNLVQFVDDIDVLVKNIENKHDVLQEATKGLVLIRDVSKETTTSVRTVSTSMIKTINELDTEAESIANMYNNIESLAAIAEQNSAASQEVSANVNLYTEEIKNLIESINEFKKIAKFFEEDLGKYKI</sequence>
<comment type="similarity">
    <text evidence="2">Belongs to the methyl-accepting chemotaxis (MCP) protein family.</text>
</comment>
<dbReference type="InterPro" id="IPR038158">
    <property type="entry name" value="H-NOX_domain_sf"/>
</dbReference>
<dbReference type="PRINTS" id="PR00260">
    <property type="entry name" value="CHEMTRNSDUCR"/>
</dbReference>
<dbReference type="OrthoDB" id="1660488at2"/>
<dbReference type="Gene3D" id="1.10.287.950">
    <property type="entry name" value="Methyl-accepting chemotaxis protein"/>
    <property type="match status" value="1"/>
</dbReference>
<feature type="transmembrane region" description="Helical" evidence="5">
    <location>
        <begin position="198"/>
        <end position="217"/>
    </location>
</feature>
<keyword evidence="5" id="KW-1133">Transmembrane helix</keyword>
<feature type="transmembrane region" description="Helical" evidence="5">
    <location>
        <begin position="223"/>
        <end position="245"/>
    </location>
</feature>
<dbReference type="SUPFAM" id="SSF58104">
    <property type="entry name" value="Methyl-accepting chemotaxis protein (MCP) signaling domain"/>
    <property type="match status" value="1"/>
</dbReference>
<evidence type="ECO:0000256" key="2">
    <source>
        <dbReference type="ARBA" id="ARBA00029447"/>
    </source>
</evidence>
<name>A0A0C1U326_9CLOT</name>
<dbReference type="STRING" id="29341.RSJ17_02910"/>
<dbReference type="SMART" id="SM00283">
    <property type="entry name" value="MA"/>
    <property type="match status" value="1"/>
</dbReference>
<dbReference type="GO" id="GO:0020037">
    <property type="term" value="F:heme binding"/>
    <property type="evidence" value="ECO:0007669"/>
    <property type="project" value="InterPro"/>
</dbReference>
<dbReference type="AlphaFoldDB" id="A0A0C1U326"/>
<dbReference type="EMBL" id="AYSO01000018">
    <property type="protein sequence ID" value="KIE45888.1"/>
    <property type="molecule type" value="Genomic_DNA"/>
</dbReference>
<dbReference type="PROSITE" id="PS50111">
    <property type="entry name" value="CHEMOTAXIS_TRANSDUC_2"/>
    <property type="match status" value="1"/>
</dbReference>
<dbReference type="PANTHER" id="PTHR32089">
    <property type="entry name" value="METHYL-ACCEPTING CHEMOTAXIS PROTEIN MCPB"/>
    <property type="match status" value="1"/>
</dbReference>
<evidence type="ECO:0000256" key="5">
    <source>
        <dbReference type="SAM" id="Phobius"/>
    </source>
</evidence>
<dbReference type="GO" id="GO:0006935">
    <property type="term" value="P:chemotaxis"/>
    <property type="evidence" value="ECO:0007669"/>
    <property type="project" value="InterPro"/>
</dbReference>
<dbReference type="InterPro" id="IPR024096">
    <property type="entry name" value="NO_sig/Golgi_transp_ligand-bd"/>
</dbReference>
<feature type="coiled-coil region" evidence="4">
    <location>
        <begin position="353"/>
        <end position="380"/>
    </location>
</feature>
<dbReference type="GO" id="GO:0004888">
    <property type="term" value="F:transmembrane signaling receptor activity"/>
    <property type="evidence" value="ECO:0007669"/>
    <property type="project" value="InterPro"/>
</dbReference>
<keyword evidence="4" id="KW-0175">Coiled coil</keyword>
<dbReference type="RefSeq" id="WP_039634289.1">
    <property type="nucleotide sequence ID" value="NZ_AYSO01000018.1"/>
</dbReference>
<gene>
    <name evidence="7" type="ORF">U732_2121</name>
</gene>
<evidence type="ECO:0000256" key="3">
    <source>
        <dbReference type="PROSITE-ProRule" id="PRU00284"/>
    </source>
</evidence>
<dbReference type="GO" id="GO:0007165">
    <property type="term" value="P:signal transduction"/>
    <property type="evidence" value="ECO:0007669"/>
    <property type="project" value="UniProtKB-KW"/>
</dbReference>
<proteinExistence type="inferred from homology"/>
<dbReference type="Pfam" id="PF07700">
    <property type="entry name" value="HNOB"/>
    <property type="match status" value="1"/>
</dbReference>